<comment type="caution">
    <text evidence="2">The sequence shown here is derived from an EMBL/GenBank/DDBJ whole genome shotgun (WGS) entry which is preliminary data.</text>
</comment>
<dbReference type="Proteomes" id="UP000240653">
    <property type="component" value="Unassembled WGS sequence"/>
</dbReference>
<accession>A0A2P7RTU8</accession>
<dbReference type="InterPro" id="IPR006311">
    <property type="entry name" value="TAT_signal"/>
</dbReference>
<evidence type="ECO:0000313" key="2">
    <source>
        <dbReference type="EMBL" id="PSJ53660.1"/>
    </source>
</evidence>
<proteinExistence type="predicted"/>
<protein>
    <submittedName>
        <fullName evidence="2">Uncharacterized protein</fullName>
    </submittedName>
</protein>
<evidence type="ECO:0000256" key="1">
    <source>
        <dbReference type="SAM" id="Coils"/>
    </source>
</evidence>
<dbReference type="AlphaFoldDB" id="A0A2P7RTU8"/>
<keyword evidence="1" id="KW-0175">Coiled coil</keyword>
<dbReference type="PROSITE" id="PS51318">
    <property type="entry name" value="TAT"/>
    <property type="match status" value="1"/>
</dbReference>
<feature type="coiled-coil region" evidence="1">
    <location>
        <begin position="140"/>
        <end position="202"/>
    </location>
</feature>
<name>A0A2P7RTU8_9HYPH</name>
<organism evidence="2 3">
    <name type="scientific">Pseudaminobacter soli</name>
    <name type="common">ex Li et al. 2025</name>
    <dbReference type="NCBI Taxonomy" id="1295366"/>
    <lineage>
        <taxon>Bacteria</taxon>
        <taxon>Pseudomonadati</taxon>
        <taxon>Pseudomonadota</taxon>
        <taxon>Alphaproteobacteria</taxon>
        <taxon>Hyphomicrobiales</taxon>
        <taxon>Phyllobacteriaceae</taxon>
        <taxon>Pseudaminobacter</taxon>
    </lineage>
</organism>
<reference evidence="2 3" key="1">
    <citation type="submission" date="2018-03" db="EMBL/GenBank/DDBJ databases">
        <title>The draft genome of Mesorhizobium soli JCM 19897.</title>
        <authorList>
            <person name="Li L."/>
            <person name="Liu L."/>
            <person name="Liang L."/>
            <person name="Wang T."/>
            <person name="Zhang X."/>
        </authorList>
    </citation>
    <scope>NUCLEOTIDE SEQUENCE [LARGE SCALE GENOMIC DNA]</scope>
    <source>
        <strain evidence="2 3">JCM 19897</strain>
    </source>
</reference>
<sequence length="257" mass="28270">MPNTAVLAAAEGMPTLDRRRLLLGLAAASTAAAAITAAQPAPAAETAAKPELVALLAELREAKAEKDAAIDAREWLIDEWRHLWPLAPEEITLPGHNEWDSQREVDLAGRSIVRPGEKYARHLRGLENLTRLAESMAGYVEKARTEKNRARALAALANDRRNLRLGQEYYNEIERIKDASGIRAANARIDTAKEEIHRIGEALMAIPASSIACLTVKAEAVEIWVGTMFPFLHKETNFIGWSIHMARDIRNVMGGVS</sequence>
<keyword evidence="3" id="KW-1185">Reference proteome</keyword>
<dbReference type="EMBL" id="PXYL01000029">
    <property type="protein sequence ID" value="PSJ53660.1"/>
    <property type="molecule type" value="Genomic_DNA"/>
</dbReference>
<evidence type="ECO:0000313" key="3">
    <source>
        <dbReference type="Proteomes" id="UP000240653"/>
    </source>
</evidence>
<gene>
    <name evidence="2" type="ORF">C7I85_27955</name>
</gene>